<evidence type="ECO:0000259" key="1">
    <source>
        <dbReference type="Pfam" id="PF16473"/>
    </source>
</evidence>
<gene>
    <name evidence="2" type="ORF">MM415B02657_0004</name>
</gene>
<dbReference type="Pfam" id="PF16473">
    <property type="entry name" value="Rv2179c-like"/>
    <property type="match status" value="1"/>
</dbReference>
<evidence type="ECO:0000313" key="2">
    <source>
        <dbReference type="EMBL" id="QJA88890.1"/>
    </source>
</evidence>
<protein>
    <recommendedName>
        <fullName evidence="1">3'-5' exoribonuclease Rv2179c-like domain-containing protein</fullName>
    </recommendedName>
</protein>
<dbReference type="SUPFAM" id="SSF53098">
    <property type="entry name" value="Ribonuclease H-like"/>
    <property type="match status" value="1"/>
</dbReference>
<proteinExistence type="predicted"/>
<accession>A0A6M3L3A6</accession>
<dbReference type="Gene3D" id="3.30.420.10">
    <property type="entry name" value="Ribonuclease H-like superfamily/Ribonuclease H"/>
    <property type="match status" value="1"/>
</dbReference>
<sequence length="173" mass="20010">MEDVMIDFETLGTSYDAIIVQAAAAFFKRDGTIGEEFMVRMDPVTSFYRDGFKIDPETVIWWLNNPKETIGDVFNPDNLDPHTAMLMLNSFLRPAKYIWSHATFDFVLLMHHMKIHFIKPLFPHRGARDIRTLLDLAEMDPKDFSIDSEGIHHTALSDVRYQIKLCARAFKAL</sequence>
<dbReference type="EMBL" id="MT142810">
    <property type="protein sequence ID" value="QJA88890.1"/>
    <property type="molecule type" value="Genomic_DNA"/>
</dbReference>
<dbReference type="AlphaFoldDB" id="A0A6M3L3A6"/>
<name>A0A6M3L3A6_9ZZZZ</name>
<dbReference type="GO" id="GO:0003676">
    <property type="term" value="F:nucleic acid binding"/>
    <property type="evidence" value="ECO:0007669"/>
    <property type="project" value="InterPro"/>
</dbReference>
<organism evidence="2">
    <name type="scientific">viral metagenome</name>
    <dbReference type="NCBI Taxonomy" id="1070528"/>
    <lineage>
        <taxon>unclassified sequences</taxon>
        <taxon>metagenomes</taxon>
        <taxon>organismal metagenomes</taxon>
    </lineage>
</organism>
<reference evidence="2" key="1">
    <citation type="submission" date="2020-03" db="EMBL/GenBank/DDBJ databases">
        <title>The deep terrestrial virosphere.</title>
        <authorList>
            <person name="Holmfeldt K."/>
            <person name="Nilsson E."/>
            <person name="Simone D."/>
            <person name="Lopez-Fernandez M."/>
            <person name="Wu X."/>
            <person name="de Brujin I."/>
            <person name="Lundin D."/>
            <person name="Andersson A."/>
            <person name="Bertilsson S."/>
            <person name="Dopson M."/>
        </authorList>
    </citation>
    <scope>NUCLEOTIDE SEQUENCE</scope>
    <source>
        <strain evidence="2">MM415B02657</strain>
    </source>
</reference>
<feature type="domain" description="3'-5' exoribonuclease Rv2179c-like" evidence="1">
    <location>
        <begin position="3"/>
        <end position="167"/>
    </location>
</feature>
<dbReference type="InterPro" id="IPR033390">
    <property type="entry name" value="Rv2179c-like"/>
</dbReference>
<dbReference type="InterPro" id="IPR012337">
    <property type="entry name" value="RNaseH-like_sf"/>
</dbReference>
<dbReference type="InterPro" id="IPR036397">
    <property type="entry name" value="RNaseH_sf"/>
</dbReference>